<dbReference type="RefSeq" id="XP_031075146.1">
    <property type="nucleotide sequence ID" value="XM_031232706.1"/>
</dbReference>
<evidence type="ECO:0000256" key="1">
    <source>
        <dbReference type="SAM" id="SignalP"/>
    </source>
</evidence>
<gene>
    <name evidence="2" type="ORF">FPRO_01327</name>
</gene>
<accession>A0A1L7V375</accession>
<dbReference type="VEuPathDB" id="FungiDB:FPRO_01327"/>
<keyword evidence="1" id="KW-0732">Signal</keyword>
<name>A0A1L7V375_FUSPR</name>
<dbReference type="Proteomes" id="UP000183971">
    <property type="component" value="Unassembled WGS sequence"/>
</dbReference>
<evidence type="ECO:0000313" key="2">
    <source>
        <dbReference type="EMBL" id="CZR34362.1"/>
    </source>
</evidence>
<evidence type="ECO:0000313" key="3">
    <source>
        <dbReference type="Proteomes" id="UP000183971"/>
    </source>
</evidence>
<feature type="chain" id="PRO_5012046892" evidence="1">
    <location>
        <begin position="23"/>
        <end position="65"/>
    </location>
</feature>
<comment type="caution">
    <text evidence="2">The sequence shown here is derived from an EMBL/GenBank/DDBJ whole genome shotgun (WGS) entry which is preliminary data.</text>
</comment>
<feature type="signal peptide" evidence="1">
    <location>
        <begin position="1"/>
        <end position="22"/>
    </location>
</feature>
<keyword evidence="3" id="KW-1185">Reference proteome</keyword>
<dbReference type="AlphaFoldDB" id="A0A1L7V375"/>
<dbReference type="EMBL" id="FJOF01000001">
    <property type="protein sequence ID" value="CZR34362.1"/>
    <property type="molecule type" value="Genomic_DNA"/>
</dbReference>
<dbReference type="GeneID" id="42046214"/>
<protein>
    <submittedName>
        <fullName evidence="2">Uncharacterized protein</fullName>
    </submittedName>
</protein>
<reference evidence="3" key="1">
    <citation type="journal article" date="2016" name="Genome Biol. Evol.">
        <title>Comparative 'omics' of the Fusarium fujikuroi species complex highlights differences in genetic potential and metabolite synthesis.</title>
        <authorList>
            <person name="Niehaus E.-M."/>
            <person name="Muensterkoetter M."/>
            <person name="Proctor R.H."/>
            <person name="Brown D.W."/>
            <person name="Sharon A."/>
            <person name="Idan Y."/>
            <person name="Oren-Young L."/>
            <person name="Sieber C.M."/>
            <person name="Novak O."/>
            <person name="Pencik A."/>
            <person name="Tarkowska D."/>
            <person name="Hromadova K."/>
            <person name="Freeman S."/>
            <person name="Maymon M."/>
            <person name="Elazar M."/>
            <person name="Youssef S.A."/>
            <person name="El-Shabrawy E.S.M."/>
            <person name="Shalaby A.B.A."/>
            <person name="Houterman P."/>
            <person name="Brock N.L."/>
            <person name="Burkhardt I."/>
            <person name="Tsavkelova E.A."/>
            <person name="Dickschat J.S."/>
            <person name="Galuszka P."/>
            <person name="Gueldener U."/>
            <person name="Tudzynski B."/>
        </authorList>
    </citation>
    <scope>NUCLEOTIDE SEQUENCE [LARGE SCALE GENOMIC DNA]</scope>
    <source>
        <strain evidence="3">ET1</strain>
    </source>
</reference>
<proteinExistence type="predicted"/>
<sequence>MSRPRFKCLMWLASAVCHPLSPMRDLVPDAAMPGRATDDYSNPPLAAWRSIDTAVAMVKRKGDLR</sequence>
<organism evidence="2 3">
    <name type="scientific">Fusarium proliferatum (strain ET1)</name>
    <name type="common">Orchid endophyte fungus</name>
    <dbReference type="NCBI Taxonomy" id="1227346"/>
    <lineage>
        <taxon>Eukaryota</taxon>
        <taxon>Fungi</taxon>
        <taxon>Dikarya</taxon>
        <taxon>Ascomycota</taxon>
        <taxon>Pezizomycotina</taxon>
        <taxon>Sordariomycetes</taxon>
        <taxon>Hypocreomycetidae</taxon>
        <taxon>Hypocreales</taxon>
        <taxon>Nectriaceae</taxon>
        <taxon>Fusarium</taxon>
        <taxon>Fusarium fujikuroi species complex</taxon>
    </lineage>
</organism>